<organism evidence="8 9">
    <name type="scientific">Heliobacterium mobile</name>
    <name type="common">Heliobacillus mobilis</name>
    <dbReference type="NCBI Taxonomy" id="28064"/>
    <lineage>
        <taxon>Bacteria</taxon>
        <taxon>Bacillati</taxon>
        <taxon>Bacillota</taxon>
        <taxon>Clostridia</taxon>
        <taxon>Eubacteriales</taxon>
        <taxon>Heliobacteriaceae</taxon>
        <taxon>Heliobacterium</taxon>
    </lineage>
</organism>
<evidence type="ECO:0000256" key="2">
    <source>
        <dbReference type="ARBA" id="ARBA00005779"/>
    </source>
</evidence>
<dbReference type="RefSeq" id="WP_155476023.1">
    <property type="nucleotide sequence ID" value="NZ_WNKU01000007.1"/>
</dbReference>
<sequence length="132" mass="14559">MAIENFLNALLYFAVSAALMLAMVRFFFWVTPYNDAEEIHKGNAAVGITLFSQMVGLGIILWSAISHNDTLAETIVWGIFGSLLMMGSYLIFEWLTPKLPVREELRKGNMAVAWIVAGIFITLGLVVAACIS</sequence>
<comment type="similarity">
    <text evidence="2">Belongs to the UPF0719 family.</text>
</comment>
<name>A0A6I3SJ83_HELMO</name>
<reference evidence="8 9" key="1">
    <citation type="submission" date="2019-11" db="EMBL/GenBank/DDBJ databases">
        <title>Whole-genome sequence of a the green, strictly anaerobic photosynthetic bacterium Heliobacillus mobilis DSM 6151.</title>
        <authorList>
            <person name="Kyndt J.A."/>
            <person name="Meyer T.E."/>
        </authorList>
    </citation>
    <scope>NUCLEOTIDE SEQUENCE [LARGE SCALE GENOMIC DNA]</scope>
    <source>
        <strain evidence="8 9">DSM 6151</strain>
    </source>
</reference>
<dbReference type="InterPro" id="IPR007140">
    <property type="entry name" value="DUF350"/>
</dbReference>
<evidence type="ECO:0000256" key="6">
    <source>
        <dbReference type="ARBA" id="ARBA00023136"/>
    </source>
</evidence>
<feature type="transmembrane region" description="Helical" evidence="7">
    <location>
        <begin position="112"/>
        <end position="131"/>
    </location>
</feature>
<gene>
    <name evidence="8" type="ORF">GJ688_07980</name>
</gene>
<dbReference type="PANTHER" id="PTHR40043">
    <property type="entry name" value="UPF0719 INNER MEMBRANE PROTEIN YJFL"/>
    <property type="match status" value="1"/>
</dbReference>
<dbReference type="GO" id="GO:0005886">
    <property type="term" value="C:plasma membrane"/>
    <property type="evidence" value="ECO:0007669"/>
    <property type="project" value="UniProtKB-SubCell"/>
</dbReference>
<feature type="transmembrane region" description="Helical" evidence="7">
    <location>
        <begin position="9"/>
        <end position="30"/>
    </location>
</feature>
<evidence type="ECO:0000256" key="7">
    <source>
        <dbReference type="SAM" id="Phobius"/>
    </source>
</evidence>
<keyword evidence="5 7" id="KW-1133">Transmembrane helix</keyword>
<evidence type="ECO:0000313" key="8">
    <source>
        <dbReference type="EMBL" id="MTV48920.1"/>
    </source>
</evidence>
<dbReference type="EMBL" id="WNKU01000007">
    <property type="protein sequence ID" value="MTV48920.1"/>
    <property type="molecule type" value="Genomic_DNA"/>
</dbReference>
<dbReference type="PANTHER" id="PTHR40043:SF1">
    <property type="entry name" value="UPF0719 INNER MEMBRANE PROTEIN YJFL"/>
    <property type="match status" value="1"/>
</dbReference>
<comment type="subcellular location">
    <subcellularLocation>
        <location evidence="1">Cell membrane</location>
        <topology evidence="1">Multi-pass membrane protein</topology>
    </subcellularLocation>
</comment>
<keyword evidence="6 7" id="KW-0472">Membrane</keyword>
<evidence type="ECO:0000313" key="9">
    <source>
        <dbReference type="Proteomes" id="UP000430670"/>
    </source>
</evidence>
<dbReference type="Pfam" id="PF03994">
    <property type="entry name" value="DUF350"/>
    <property type="match status" value="1"/>
</dbReference>
<dbReference type="AlphaFoldDB" id="A0A6I3SJ83"/>
<dbReference type="Proteomes" id="UP000430670">
    <property type="component" value="Unassembled WGS sequence"/>
</dbReference>
<proteinExistence type="inferred from homology"/>
<evidence type="ECO:0000256" key="1">
    <source>
        <dbReference type="ARBA" id="ARBA00004651"/>
    </source>
</evidence>
<feature type="transmembrane region" description="Helical" evidence="7">
    <location>
        <begin position="42"/>
        <end position="62"/>
    </location>
</feature>
<feature type="transmembrane region" description="Helical" evidence="7">
    <location>
        <begin position="74"/>
        <end position="92"/>
    </location>
</feature>
<evidence type="ECO:0000256" key="3">
    <source>
        <dbReference type="ARBA" id="ARBA00022475"/>
    </source>
</evidence>
<comment type="caution">
    <text evidence="8">The sequence shown here is derived from an EMBL/GenBank/DDBJ whole genome shotgun (WGS) entry which is preliminary data.</text>
</comment>
<keyword evidence="9" id="KW-1185">Reference proteome</keyword>
<protein>
    <submittedName>
        <fullName evidence="8">DUF350 domain-containing protein</fullName>
    </submittedName>
</protein>
<evidence type="ECO:0000256" key="5">
    <source>
        <dbReference type="ARBA" id="ARBA00022989"/>
    </source>
</evidence>
<keyword evidence="4 7" id="KW-0812">Transmembrane</keyword>
<accession>A0A6I3SJ83</accession>
<dbReference type="OrthoDB" id="1683095at2"/>
<keyword evidence="3" id="KW-1003">Cell membrane</keyword>
<evidence type="ECO:0000256" key="4">
    <source>
        <dbReference type="ARBA" id="ARBA00022692"/>
    </source>
</evidence>